<sequence>MPGSIRAPEEYSTNPSTIKARRRKMSLNGAKKVEDAARTADYKAMIYARKVVQAKQEYKAASDSEKSAMLEKAMRDTMAKRRARGQDTMSKMAAFDAGMYQHRSSTTGPQTRVPISAFLEDNGFVPSRGGRNSKGGNGGGDDDGSPVTPVSFGSAPEADMTGVGNAFARANGLSSFAGHDGSAPVNSYSPNNRLVKTPAQPRRSPNLFMNHSPLSARPETNIKLSATPAPFTRTANMTPEPMMLSIEGPDASSNDGDTVSMLRMEVGHLRTICQNVLQVNHNLRDSDFGNVRAEVAIEKNRVSELDRRVGQLEGVGHALQNTSMTTVVERVGELERLVEELRNKVGCGVDGEVAKMREVMGCMRAALERVGGFL</sequence>
<evidence type="ECO:0000256" key="1">
    <source>
        <dbReference type="SAM" id="MobiDB-lite"/>
    </source>
</evidence>
<feature type="region of interest" description="Disordered" evidence="1">
    <location>
        <begin position="1"/>
        <end position="26"/>
    </location>
</feature>
<dbReference type="OrthoDB" id="5201136at2759"/>
<protein>
    <submittedName>
        <fullName evidence="2">Uncharacterized protein</fullName>
    </submittedName>
</protein>
<feature type="compositionally biased region" description="Polar residues" evidence="1">
    <location>
        <begin position="184"/>
        <end position="194"/>
    </location>
</feature>
<name>A0A194W126_CYTMA</name>
<dbReference type="Proteomes" id="UP000078559">
    <property type="component" value="Chromosome 5"/>
</dbReference>
<keyword evidence="3" id="KW-1185">Reference proteome</keyword>
<organism evidence="2 3">
    <name type="scientific">Cytospora mali</name>
    <name type="common">Apple Valsa canker fungus</name>
    <name type="synonym">Valsa mali</name>
    <dbReference type="NCBI Taxonomy" id="578113"/>
    <lineage>
        <taxon>Eukaryota</taxon>
        <taxon>Fungi</taxon>
        <taxon>Dikarya</taxon>
        <taxon>Ascomycota</taxon>
        <taxon>Pezizomycotina</taxon>
        <taxon>Sordariomycetes</taxon>
        <taxon>Sordariomycetidae</taxon>
        <taxon>Diaporthales</taxon>
        <taxon>Cytosporaceae</taxon>
        <taxon>Cytospora</taxon>
    </lineage>
</organism>
<dbReference type="AlphaFoldDB" id="A0A194W126"/>
<evidence type="ECO:0000313" key="2">
    <source>
        <dbReference type="EMBL" id="KUI69740.1"/>
    </source>
</evidence>
<proteinExistence type="predicted"/>
<feature type="region of interest" description="Disordered" evidence="1">
    <location>
        <begin position="121"/>
        <end position="157"/>
    </location>
</feature>
<feature type="region of interest" description="Disordered" evidence="1">
    <location>
        <begin position="182"/>
        <end position="206"/>
    </location>
</feature>
<reference evidence="2" key="1">
    <citation type="submission" date="2014-12" db="EMBL/GenBank/DDBJ databases">
        <title>Genome Sequence of Valsa Canker Pathogens Uncovers a Specific Adaption of Colonization on Woody Bark.</title>
        <authorList>
            <person name="Yin Z."/>
            <person name="Liu H."/>
            <person name="Gao X."/>
            <person name="Li Z."/>
            <person name="Song N."/>
            <person name="Ke X."/>
            <person name="Dai Q."/>
            <person name="Wu Y."/>
            <person name="Sun Y."/>
            <person name="Xu J.-R."/>
            <person name="Kang Z.K."/>
            <person name="Wang L."/>
            <person name="Huang L."/>
        </authorList>
    </citation>
    <scope>NUCLEOTIDE SEQUENCE [LARGE SCALE GENOMIC DNA]</scope>
    <source>
        <strain evidence="2">03-8</strain>
    </source>
</reference>
<dbReference type="EMBL" id="CM003102">
    <property type="protein sequence ID" value="KUI69740.1"/>
    <property type="molecule type" value="Genomic_DNA"/>
</dbReference>
<accession>A0A194W126</accession>
<gene>
    <name evidence="2" type="ORF">VM1G_04792</name>
</gene>
<evidence type="ECO:0000313" key="3">
    <source>
        <dbReference type="Proteomes" id="UP000078559"/>
    </source>
</evidence>
<dbReference type="SMR" id="A0A194W126"/>